<gene>
    <name evidence="5" type="ORF">IHV25_02690</name>
</gene>
<dbReference type="EMBL" id="JACZHT010000001">
    <property type="protein sequence ID" value="MBE1236560.1"/>
    <property type="molecule type" value="Genomic_DNA"/>
</dbReference>
<dbReference type="Proteomes" id="UP000631034">
    <property type="component" value="Unassembled WGS sequence"/>
</dbReference>
<feature type="domain" description="Methyltransferase type 11" evidence="4">
    <location>
        <begin position="44"/>
        <end position="132"/>
    </location>
</feature>
<dbReference type="GO" id="GO:0032259">
    <property type="term" value="P:methylation"/>
    <property type="evidence" value="ECO:0007669"/>
    <property type="project" value="UniProtKB-KW"/>
</dbReference>
<evidence type="ECO:0000259" key="4">
    <source>
        <dbReference type="Pfam" id="PF08241"/>
    </source>
</evidence>
<protein>
    <submittedName>
        <fullName evidence="5">Methyltransferase domain-containing protein</fullName>
    </submittedName>
</protein>
<dbReference type="RefSeq" id="WP_192533410.1">
    <property type="nucleotide sequence ID" value="NZ_JACZHT010000001.1"/>
</dbReference>
<dbReference type="GO" id="GO:0008757">
    <property type="term" value="F:S-adenosylmethionine-dependent methyltransferase activity"/>
    <property type="evidence" value="ECO:0007669"/>
    <property type="project" value="InterPro"/>
</dbReference>
<dbReference type="CDD" id="cd02440">
    <property type="entry name" value="AdoMet_MTases"/>
    <property type="match status" value="1"/>
</dbReference>
<dbReference type="SUPFAM" id="SSF53335">
    <property type="entry name" value="S-adenosyl-L-methionine-dependent methyltransferases"/>
    <property type="match status" value="1"/>
</dbReference>
<dbReference type="AlphaFoldDB" id="A0A8J6YLF4"/>
<dbReference type="Gene3D" id="3.40.50.150">
    <property type="entry name" value="Vaccinia Virus protein VP39"/>
    <property type="match status" value="1"/>
</dbReference>
<accession>A0A8J6YLF4</accession>
<name>A0A8J6YLF4_9PROT</name>
<evidence type="ECO:0000313" key="5">
    <source>
        <dbReference type="EMBL" id="MBE1236560.1"/>
    </source>
</evidence>
<evidence type="ECO:0000256" key="1">
    <source>
        <dbReference type="ARBA" id="ARBA00008361"/>
    </source>
</evidence>
<dbReference type="InterPro" id="IPR013216">
    <property type="entry name" value="Methyltransf_11"/>
</dbReference>
<dbReference type="InterPro" id="IPR029063">
    <property type="entry name" value="SAM-dependent_MTases_sf"/>
</dbReference>
<dbReference type="PANTHER" id="PTHR44942:SF4">
    <property type="entry name" value="METHYLTRANSFERASE TYPE 11 DOMAIN-CONTAINING PROTEIN"/>
    <property type="match status" value="1"/>
</dbReference>
<keyword evidence="2 5" id="KW-0489">Methyltransferase</keyword>
<reference evidence="5" key="1">
    <citation type="submission" date="2020-10" db="EMBL/GenBank/DDBJ databases">
        <title>Genome sequence of the unusual species of purple photosynthetic bacteria, Phaeovibrio sulfidiphilus DSM 23193, type strain.</title>
        <authorList>
            <person name="Kyndt J.A."/>
            <person name="Meyer T.E."/>
        </authorList>
    </citation>
    <scope>NUCLEOTIDE SEQUENCE</scope>
    <source>
        <strain evidence="5">DSM 23193</strain>
    </source>
</reference>
<keyword evidence="3" id="KW-0808">Transferase</keyword>
<evidence type="ECO:0000313" key="6">
    <source>
        <dbReference type="Proteomes" id="UP000631034"/>
    </source>
</evidence>
<dbReference type="PANTHER" id="PTHR44942">
    <property type="entry name" value="METHYLTRANSF_11 DOMAIN-CONTAINING PROTEIN"/>
    <property type="match status" value="1"/>
</dbReference>
<dbReference type="InterPro" id="IPR051052">
    <property type="entry name" value="Diverse_substrate_MTase"/>
</dbReference>
<proteinExistence type="inferred from homology"/>
<sequence>MPPSAAPHNWFEDNGEAYARFRPDYPERLASFLADRAPSLRRAVDVGCGSGQLTALLAPLFDEVTGVDPSADQIAHAAAVPGVRWVCASAEALPLPDRCASLITVAQAAHWFDLPAFYAEVRRIAVDGAVLALVSYGPPRLQGALQDRFRSFYDHEIGPWWPPERRHVDSGYRDLGFPFPEQEAPELEIRRLWVLDEFLGYLSTWSAVRNARNAGCGTILARFSADLSALWGDPETRRPVCWPLTVRLGVVNSGP</sequence>
<evidence type="ECO:0000256" key="2">
    <source>
        <dbReference type="ARBA" id="ARBA00022603"/>
    </source>
</evidence>
<comment type="caution">
    <text evidence="5">The sequence shown here is derived from an EMBL/GenBank/DDBJ whole genome shotgun (WGS) entry which is preliminary data.</text>
</comment>
<dbReference type="Pfam" id="PF08241">
    <property type="entry name" value="Methyltransf_11"/>
    <property type="match status" value="1"/>
</dbReference>
<evidence type="ECO:0000256" key="3">
    <source>
        <dbReference type="ARBA" id="ARBA00022679"/>
    </source>
</evidence>
<keyword evidence="6" id="KW-1185">Reference proteome</keyword>
<comment type="similarity">
    <text evidence="1">Belongs to the methyltransferase superfamily.</text>
</comment>
<organism evidence="5 6">
    <name type="scientific">Phaeovibrio sulfidiphilus</name>
    <dbReference type="NCBI Taxonomy" id="1220600"/>
    <lineage>
        <taxon>Bacteria</taxon>
        <taxon>Pseudomonadati</taxon>
        <taxon>Pseudomonadota</taxon>
        <taxon>Alphaproteobacteria</taxon>
        <taxon>Rhodospirillales</taxon>
        <taxon>Rhodospirillaceae</taxon>
        <taxon>Phaeovibrio</taxon>
    </lineage>
</organism>